<evidence type="ECO:0000256" key="1">
    <source>
        <dbReference type="SAM" id="Coils"/>
    </source>
</evidence>
<protein>
    <submittedName>
        <fullName evidence="2">Disease resistance protein</fullName>
    </submittedName>
</protein>
<keyword evidence="3" id="KW-1185">Reference proteome</keyword>
<name>A0A392NM92_9FABA</name>
<reference evidence="2 3" key="1">
    <citation type="journal article" date="2018" name="Front. Plant Sci.">
        <title>Red Clover (Trifolium pratense) and Zigzag Clover (T. medium) - A Picture of Genomic Similarities and Differences.</title>
        <authorList>
            <person name="Dluhosova J."/>
            <person name="Istvanek J."/>
            <person name="Nedelnik J."/>
            <person name="Repkova J."/>
        </authorList>
    </citation>
    <scope>NUCLEOTIDE SEQUENCE [LARGE SCALE GENOMIC DNA]</scope>
    <source>
        <strain evidence="3">cv. 10/8</strain>
        <tissue evidence="2">Leaf</tissue>
    </source>
</reference>
<dbReference type="Proteomes" id="UP000265520">
    <property type="component" value="Unassembled WGS sequence"/>
</dbReference>
<organism evidence="2 3">
    <name type="scientific">Trifolium medium</name>
    <dbReference type="NCBI Taxonomy" id="97028"/>
    <lineage>
        <taxon>Eukaryota</taxon>
        <taxon>Viridiplantae</taxon>
        <taxon>Streptophyta</taxon>
        <taxon>Embryophyta</taxon>
        <taxon>Tracheophyta</taxon>
        <taxon>Spermatophyta</taxon>
        <taxon>Magnoliopsida</taxon>
        <taxon>eudicotyledons</taxon>
        <taxon>Gunneridae</taxon>
        <taxon>Pentapetalae</taxon>
        <taxon>rosids</taxon>
        <taxon>fabids</taxon>
        <taxon>Fabales</taxon>
        <taxon>Fabaceae</taxon>
        <taxon>Papilionoideae</taxon>
        <taxon>50 kb inversion clade</taxon>
        <taxon>NPAAA clade</taxon>
        <taxon>Hologalegina</taxon>
        <taxon>IRL clade</taxon>
        <taxon>Trifolieae</taxon>
        <taxon>Trifolium</taxon>
    </lineage>
</organism>
<evidence type="ECO:0000313" key="2">
    <source>
        <dbReference type="EMBL" id="MCI00933.1"/>
    </source>
</evidence>
<accession>A0A392NM92</accession>
<keyword evidence="1" id="KW-0175">Coiled coil</keyword>
<dbReference type="AlphaFoldDB" id="A0A392NM92"/>
<evidence type="ECO:0000313" key="3">
    <source>
        <dbReference type="Proteomes" id="UP000265520"/>
    </source>
</evidence>
<proteinExistence type="predicted"/>
<comment type="caution">
    <text evidence="2">The sequence shown here is derived from an EMBL/GenBank/DDBJ whole genome shotgun (WGS) entry which is preliminary data.</text>
</comment>
<feature type="coiled-coil region" evidence="1">
    <location>
        <begin position="22"/>
        <end position="56"/>
    </location>
</feature>
<dbReference type="EMBL" id="LXQA010044712">
    <property type="protein sequence ID" value="MCI00933.1"/>
    <property type="molecule type" value="Genomic_DNA"/>
</dbReference>
<sequence>MDALSSIASNVALPLLRQFTYVLMYNSYLIELETEIQKLQREEKEMKHSVEAAKRNGEEIEDTIRDWFTRVQASIEEAQAFLRGEDKERVGCLDVYSRYTNSQRAKSLF</sequence>